<dbReference type="InterPro" id="IPR050493">
    <property type="entry name" value="FAD-dep_Monooxygenase_BioMet"/>
</dbReference>
<dbReference type="PANTHER" id="PTHR13789">
    <property type="entry name" value="MONOOXYGENASE"/>
    <property type="match status" value="1"/>
</dbReference>
<name>A0A9X2J2T8_9SPHN</name>
<keyword evidence="3" id="KW-0812">Transmembrane</keyword>
<dbReference type="InterPro" id="IPR036188">
    <property type="entry name" value="FAD/NAD-bd_sf"/>
</dbReference>
<protein>
    <submittedName>
        <fullName evidence="5">FAD-dependent monooxygenase</fullName>
    </submittedName>
</protein>
<keyword evidence="6" id="KW-1185">Reference proteome</keyword>
<keyword evidence="3" id="KW-1133">Transmembrane helix</keyword>
<dbReference type="RefSeq" id="WP_252114773.1">
    <property type="nucleotide sequence ID" value="NZ_JAMSHT010000001.1"/>
</dbReference>
<dbReference type="EMBL" id="JAMSHT010000001">
    <property type="protein sequence ID" value="MCM8558114.1"/>
    <property type="molecule type" value="Genomic_DNA"/>
</dbReference>
<evidence type="ECO:0000259" key="4">
    <source>
        <dbReference type="Pfam" id="PF01494"/>
    </source>
</evidence>
<dbReference type="GO" id="GO:0004497">
    <property type="term" value="F:monooxygenase activity"/>
    <property type="evidence" value="ECO:0007669"/>
    <property type="project" value="UniProtKB-KW"/>
</dbReference>
<evidence type="ECO:0000256" key="2">
    <source>
        <dbReference type="ARBA" id="ARBA00023033"/>
    </source>
</evidence>
<feature type="transmembrane region" description="Helical" evidence="3">
    <location>
        <begin position="6"/>
        <end position="26"/>
    </location>
</feature>
<keyword evidence="2 5" id="KW-0503">Monooxygenase</keyword>
<organism evidence="5 6">
    <name type="scientific">Sphingomicrobium sediminis</name>
    <dbReference type="NCBI Taxonomy" id="2950949"/>
    <lineage>
        <taxon>Bacteria</taxon>
        <taxon>Pseudomonadati</taxon>
        <taxon>Pseudomonadota</taxon>
        <taxon>Alphaproteobacteria</taxon>
        <taxon>Sphingomonadales</taxon>
        <taxon>Sphingomonadaceae</taxon>
        <taxon>Sphingomicrobium</taxon>
    </lineage>
</organism>
<keyword evidence="3" id="KW-0472">Membrane</keyword>
<dbReference type="InterPro" id="IPR002938">
    <property type="entry name" value="FAD-bd"/>
</dbReference>
<dbReference type="GO" id="GO:0071949">
    <property type="term" value="F:FAD binding"/>
    <property type="evidence" value="ECO:0007669"/>
    <property type="project" value="InterPro"/>
</dbReference>
<comment type="caution">
    <text evidence="5">The sequence shown here is derived from an EMBL/GenBank/DDBJ whole genome shotgun (WGS) entry which is preliminary data.</text>
</comment>
<evidence type="ECO:0000256" key="1">
    <source>
        <dbReference type="ARBA" id="ARBA00023002"/>
    </source>
</evidence>
<dbReference type="SUPFAM" id="SSF51905">
    <property type="entry name" value="FAD/NAD(P)-binding domain"/>
    <property type="match status" value="1"/>
</dbReference>
<dbReference type="Pfam" id="PF01494">
    <property type="entry name" value="FAD_binding_3"/>
    <property type="match status" value="1"/>
</dbReference>
<dbReference type="Proteomes" id="UP001155128">
    <property type="component" value="Unassembled WGS sequence"/>
</dbReference>
<dbReference type="Gene3D" id="3.50.50.60">
    <property type="entry name" value="FAD/NAD(P)-binding domain"/>
    <property type="match status" value="1"/>
</dbReference>
<evidence type="ECO:0000313" key="5">
    <source>
        <dbReference type="EMBL" id="MCM8558114.1"/>
    </source>
</evidence>
<feature type="domain" description="FAD-binding" evidence="4">
    <location>
        <begin position="10"/>
        <end position="313"/>
    </location>
</feature>
<reference evidence="5" key="1">
    <citation type="submission" date="2022-06" db="EMBL/GenBank/DDBJ databases">
        <title>Sphingomicrobium sedimins sp. nov., a marine bacterium isolated from tidal flat.</title>
        <authorList>
            <person name="Kim C.-H."/>
            <person name="Yoo Y."/>
            <person name="Kim J.-J."/>
        </authorList>
    </citation>
    <scope>NUCLEOTIDE SEQUENCE</scope>
    <source>
        <strain evidence="5">GRR-S6-50</strain>
    </source>
</reference>
<dbReference type="PRINTS" id="PR00420">
    <property type="entry name" value="RNGMNOXGNASE"/>
</dbReference>
<accession>A0A9X2J2T8</accession>
<dbReference type="PANTHER" id="PTHR13789:SF309">
    <property type="entry name" value="PUTATIVE (AFU_ORTHOLOGUE AFUA_6G14510)-RELATED"/>
    <property type="match status" value="1"/>
</dbReference>
<evidence type="ECO:0000256" key="3">
    <source>
        <dbReference type="SAM" id="Phobius"/>
    </source>
</evidence>
<proteinExistence type="predicted"/>
<evidence type="ECO:0000313" key="6">
    <source>
        <dbReference type="Proteomes" id="UP001155128"/>
    </source>
</evidence>
<keyword evidence="1" id="KW-0560">Oxidoreductase</keyword>
<dbReference type="AlphaFoldDB" id="A0A9X2J2T8"/>
<sequence>MRGGGQLHFAIAGAGVGGLASAILLARQGHRVNLFDQLDAPRPTGSGLMLQPTGLAVLDAMGLGNEARSRGARITRLHGKAGKRTVLDVQYERMTKGADAVGIHRSALFDLLWTAAQAEAIDFAFPRRVIGASQRHVEFAHGEKDGPFDLVIDASGARSAIAQHDDTPLPYGAYWATVDWHEAMPSRTSLSQRYRQARQMAGLLPVGRVPGEEGEKVAFFWSVRGDQAASLRDAGVAALLDQWAGLWPETADIAAQVGSFDRLTLARYAHHTMASPIGDGVVHLGDSWHSTSPQLGQGANMALLDAFALAKTIETHRDLADALSAFVFMRQDHVRLYQLLSHLLTPVYQSDGWFVPTLRDWLVGPVSRVGLVQKIQARLVSGLVGRPLSQLGL</sequence>
<gene>
    <name evidence="5" type="ORF">NDO55_09800</name>
</gene>